<dbReference type="Gene3D" id="2.60.40.3650">
    <property type="match status" value="1"/>
</dbReference>
<evidence type="ECO:0000313" key="5">
    <source>
        <dbReference type="Proteomes" id="UP000727456"/>
    </source>
</evidence>
<organism evidence="4 5">
    <name type="scientific">Sphingomonas vulcanisoli</name>
    <dbReference type="NCBI Taxonomy" id="1658060"/>
    <lineage>
        <taxon>Bacteria</taxon>
        <taxon>Pseudomonadati</taxon>
        <taxon>Pseudomonadota</taxon>
        <taxon>Alphaproteobacteria</taxon>
        <taxon>Sphingomonadales</taxon>
        <taxon>Sphingomonadaceae</taxon>
        <taxon>Sphingomonas</taxon>
    </lineage>
</organism>
<evidence type="ECO:0000313" key="4">
    <source>
        <dbReference type="EMBL" id="NIJ09006.1"/>
    </source>
</evidence>
<feature type="domain" description="Peptidase M61 N-terminal" evidence="3">
    <location>
        <begin position="54"/>
        <end position="228"/>
    </location>
</feature>
<dbReference type="Gene3D" id="1.10.390.10">
    <property type="entry name" value="Neutral Protease Domain 2"/>
    <property type="match status" value="1"/>
</dbReference>
<protein>
    <submittedName>
        <fullName evidence="4">Metalloprotease with PDZ domain</fullName>
    </submittedName>
</protein>
<keyword evidence="4" id="KW-0645">Protease</keyword>
<comment type="caution">
    <text evidence="4">The sequence shown here is derived from an EMBL/GenBank/DDBJ whole genome shotgun (WGS) entry which is preliminary data.</text>
</comment>
<dbReference type="RefSeq" id="WP_167074203.1">
    <property type="nucleotide sequence ID" value="NZ_JAAOZC010000007.1"/>
</dbReference>
<dbReference type="InterPro" id="IPR040756">
    <property type="entry name" value="Peptidase_M61_N"/>
</dbReference>
<dbReference type="GO" id="GO:0008237">
    <property type="term" value="F:metallopeptidase activity"/>
    <property type="evidence" value="ECO:0007669"/>
    <property type="project" value="UniProtKB-KW"/>
</dbReference>
<dbReference type="Gene3D" id="2.30.42.10">
    <property type="match status" value="1"/>
</dbReference>
<feature type="chain" id="PRO_5047150568" evidence="1">
    <location>
        <begin position="22"/>
        <end position="645"/>
    </location>
</feature>
<dbReference type="Proteomes" id="UP000727456">
    <property type="component" value="Unassembled WGS sequence"/>
</dbReference>
<dbReference type="EMBL" id="JAAOZC010000007">
    <property type="protein sequence ID" value="NIJ09006.1"/>
    <property type="molecule type" value="Genomic_DNA"/>
</dbReference>
<feature type="signal peptide" evidence="1">
    <location>
        <begin position="1"/>
        <end position="21"/>
    </location>
</feature>
<dbReference type="Pfam" id="PF17899">
    <property type="entry name" value="Peptidase_M61_N"/>
    <property type="match status" value="1"/>
</dbReference>
<dbReference type="Pfam" id="PF05299">
    <property type="entry name" value="Peptidase_M61"/>
    <property type="match status" value="1"/>
</dbReference>
<proteinExistence type="predicted"/>
<accession>A0ABX0TU75</accession>
<feature type="domain" description="Peptidase M61 catalytic" evidence="2">
    <location>
        <begin position="320"/>
        <end position="436"/>
    </location>
</feature>
<evidence type="ECO:0000259" key="3">
    <source>
        <dbReference type="Pfam" id="PF17899"/>
    </source>
</evidence>
<evidence type="ECO:0000259" key="2">
    <source>
        <dbReference type="Pfam" id="PF05299"/>
    </source>
</evidence>
<dbReference type="InterPro" id="IPR036034">
    <property type="entry name" value="PDZ_sf"/>
</dbReference>
<sequence length="645" mass="70700">MIKLAARIALPLLATAALAQAGPSPTGASKPQALPITQTIPPAKDVPYPGTIKLAVDATDTARHIFQISETIPVQPGHLVLLHPAWLPGAHAPQGEIDKIAGLTVTANGQTIPWTRDTVDVRAFHLDVPAGVTQIDVKFQFLSATDAKQGPVVMTPNIVALEWISNVLYPAGYYARQIMIDPSATFPAGWTSAGALRPAGAATAAGGTVHYGTVALDTLADSPTFAGRFYKAYELSPDVTLNVFGERPDQIDIKPELLAQHKALVAQATRLYGAQHYSHYDFLFAISDKIDGFGLEHHRSSEDQAPNDYYSDWDAHVAERDLLAHEYTHSWNGKFRRPADLWTPDYRTPMQNSLLWVYEGQTQFWGNILTARAGLRSKQEALDGLAIDAANYDTQPGRNWRALVDTTNEEIMSNRHPEPWPSWQRVEDYYREGQLVWLEADAILREKSGGRKSMDDFAHAFFGVKDRDWGELTYTVDDIAATLNAIQPYDWATFLKERVYAVAPKAPLGWIEKGGYKLVYTDKPGSFWKSRESHAHNLNLIYSGGLVIGKNGSVSSVQWDSPAFNAGIAVGATIVAINGAEYSNDDFKSAISNAKGGTQPIALLVKQGDVYRTVNLQWNGGLRYPHLEKTGKGSSGLDALLAARK</sequence>
<dbReference type="SUPFAM" id="SSF50156">
    <property type="entry name" value="PDZ domain-like"/>
    <property type="match status" value="1"/>
</dbReference>
<dbReference type="InterPro" id="IPR007963">
    <property type="entry name" value="Peptidase_M61_catalytic"/>
</dbReference>
<reference evidence="4 5" key="1">
    <citation type="submission" date="2020-03" db="EMBL/GenBank/DDBJ databases">
        <title>Genomic Encyclopedia of Type Strains, Phase III (KMG-III): the genomes of soil and plant-associated and newly described type strains.</title>
        <authorList>
            <person name="Whitman W."/>
        </authorList>
    </citation>
    <scope>NUCLEOTIDE SEQUENCE [LARGE SCALE GENOMIC DNA]</scope>
    <source>
        <strain evidence="4 5">CECT 8804</strain>
    </source>
</reference>
<keyword evidence="4" id="KW-0378">Hydrolase</keyword>
<dbReference type="InterPro" id="IPR024191">
    <property type="entry name" value="Peptidase_M61"/>
</dbReference>
<evidence type="ECO:0000256" key="1">
    <source>
        <dbReference type="SAM" id="SignalP"/>
    </source>
</evidence>
<keyword evidence="5" id="KW-1185">Reference proteome</keyword>
<dbReference type="InterPro" id="IPR027268">
    <property type="entry name" value="Peptidase_M4/M1_CTD_sf"/>
</dbReference>
<dbReference type="PIRSF" id="PIRSF016493">
    <property type="entry name" value="Glycyl_aminpptds"/>
    <property type="match status" value="1"/>
</dbReference>
<gene>
    <name evidence="4" type="ORF">FHS31_002636</name>
</gene>
<keyword evidence="4" id="KW-0482">Metalloprotease</keyword>
<name>A0ABX0TU75_9SPHN</name>
<keyword evidence="1" id="KW-0732">Signal</keyword>